<dbReference type="Proteomes" id="UP000567067">
    <property type="component" value="Unassembled WGS sequence"/>
</dbReference>
<keyword evidence="1" id="KW-1133">Transmembrane helix</keyword>
<evidence type="ECO:0000256" key="1">
    <source>
        <dbReference type="SAM" id="Phobius"/>
    </source>
</evidence>
<keyword evidence="1" id="KW-0472">Membrane</keyword>
<name>A0A7W3XSM6_9BACL</name>
<proteinExistence type="predicted"/>
<sequence length="309" mass="35630">MKIKLFNLKYRGRLLIIIGVIPLVSLLFLFRPPSASEPKATWLWNTQLIEDHAEEIISFAKSQGAKVIFLHISQNIDNEAYRQFISLASSSKIEVHALNGKPEWALREFRHEGDAFLLWVKTYNEAVDPKERFTGVQYDVEPYLLKNWKKDQASIVEQWMESVRVWIEYSQGIEVPIGAAVPFWLHEISHPAMGVDIPLSEWMVDKFDYLAIMAYRNDAERVYDISRLILAESDRKKKNVWVGIELGKSNEGPGVSFHDKSVISFVNETNKLEKLAGRHTSFSGIAIHSYDTWYNKLMLTKTALNNENK</sequence>
<feature type="transmembrane region" description="Helical" evidence="1">
    <location>
        <begin position="12"/>
        <end position="30"/>
    </location>
</feature>
<dbReference type="RefSeq" id="WP_182537046.1">
    <property type="nucleotide sequence ID" value="NZ_JACJIP010000021.1"/>
</dbReference>
<gene>
    <name evidence="2" type="ORF">FHR92_003184</name>
</gene>
<dbReference type="AlphaFoldDB" id="A0A7W3XSM6"/>
<comment type="caution">
    <text evidence="2">The sequence shown here is derived from an EMBL/GenBank/DDBJ whole genome shotgun (WGS) entry which is preliminary data.</text>
</comment>
<keyword evidence="1" id="KW-0812">Transmembrane</keyword>
<evidence type="ECO:0008006" key="4">
    <source>
        <dbReference type="Google" id="ProtNLM"/>
    </source>
</evidence>
<protein>
    <recommendedName>
        <fullName evidence="4">Amidase</fullName>
    </recommendedName>
</protein>
<reference evidence="2 3" key="1">
    <citation type="submission" date="2020-08" db="EMBL/GenBank/DDBJ databases">
        <title>Genomic Encyclopedia of Type Strains, Phase III (KMG-III): the genomes of soil and plant-associated and newly described type strains.</title>
        <authorList>
            <person name="Whitman W."/>
        </authorList>
    </citation>
    <scope>NUCLEOTIDE SEQUENCE [LARGE SCALE GENOMIC DNA]</scope>
    <source>
        <strain evidence="2 3">CECT 8693</strain>
    </source>
</reference>
<evidence type="ECO:0000313" key="3">
    <source>
        <dbReference type="Proteomes" id="UP000567067"/>
    </source>
</evidence>
<organism evidence="2 3">
    <name type="scientific">Fontibacillus solani</name>
    <dbReference type="NCBI Taxonomy" id="1572857"/>
    <lineage>
        <taxon>Bacteria</taxon>
        <taxon>Bacillati</taxon>
        <taxon>Bacillota</taxon>
        <taxon>Bacilli</taxon>
        <taxon>Bacillales</taxon>
        <taxon>Paenibacillaceae</taxon>
        <taxon>Fontibacillus</taxon>
    </lineage>
</organism>
<keyword evidence="3" id="KW-1185">Reference proteome</keyword>
<dbReference type="EMBL" id="JACJIP010000021">
    <property type="protein sequence ID" value="MBA9086704.1"/>
    <property type="molecule type" value="Genomic_DNA"/>
</dbReference>
<evidence type="ECO:0000313" key="2">
    <source>
        <dbReference type="EMBL" id="MBA9086704.1"/>
    </source>
</evidence>
<accession>A0A7W3XSM6</accession>